<sequence length="643" mass="71866">MAIKAPQKAFDVRRDVGEIDTSAPFQSVRAAVSLFGEVAFSASRVFSPKAKPLPAETTLESEAELQLAQNELNKYKEQLRKTETTQGQALTELDLAKRTVEDLNQKLNNINKSKELVKTRTKQIKEVGFKSNQTGEDDAWKHELDNMRKQYGVAITELDVAKQELSRIKKDFEMSLEAKVSAIQKETEAKELSGVNKEKAAQLSLKIAAAQESLKQAKLALLKTQQEESNVLSEKNDTRQSYRGELSETEKKLSSLKKAFDPQVYLNMQMKLAETTTEIGVIQKKMKYAKDSELQSVTTVTKELDGAKEVLKKVAEEEISLRSLLESLKLELESVKKEHAEVKEKNAETESIAEQLHAKLHNCKSELEAAMAMQLKASSSAHYDLMSTLKQLSSESENAQMDSEALTREVSELSNEANTDRLLLNEMEKKLEVALKYAEAAQVAEVKAINQIKILSDKANESRSSTSETGSKISISREEYNTLSQKVEACEKVAEMKVAAAMAQVEAVRASENAAIKKLEAARKRMEEIEVATEEALRRAEMAEAAKKMVQGELRRWRDKEQKKATDTASLILVETQTPAVSSLSRSKNRKTKSVGDAIEIRAKDKNSMPKKKLMPSFSDLFSRKKGQVDNEFASYLPGEKLE</sequence>
<dbReference type="Proteomes" id="UP001085076">
    <property type="component" value="Miscellaneous, Linkage group lg08"/>
</dbReference>
<dbReference type="OrthoDB" id="1933125at2759"/>
<evidence type="ECO:0000313" key="5">
    <source>
        <dbReference type="EMBL" id="KAJ0965307.1"/>
    </source>
</evidence>
<evidence type="ECO:0000256" key="3">
    <source>
        <dbReference type="SAM" id="Coils"/>
    </source>
</evidence>
<dbReference type="GO" id="GO:0009903">
    <property type="term" value="P:chloroplast avoidance movement"/>
    <property type="evidence" value="ECO:0007669"/>
    <property type="project" value="TreeGrafter"/>
</dbReference>
<feature type="region of interest" description="Disordered" evidence="4">
    <location>
        <begin position="582"/>
        <end position="614"/>
    </location>
</feature>
<gene>
    <name evidence="5" type="ORF">J5N97_026445</name>
</gene>
<dbReference type="EMBL" id="JAGGNH010000008">
    <property type="protein sequence ID" value="KAJ0965307.1"/>
    <property type="molecule type" value="Genomic_DNA"/>
</dbReference>
<dbReference type="AlphaFoldDB" id="A0A9D5C3J5"/>
<dbReference type="Pfam" id="PF05701">
    <property type="entry name" value="WEMBL"/>
    <property type="match status" value="1"/>
</dbReference>
<feature type="coiled-coil region" evidence="3">
    <location>
        <begin position="502"/>
        <end position="560"/>
    </location>
</feature>
<accession>A0A9D5C3J5</accession>
<reference evidence="5" key="1">
    <citation type="submission" date="2021-03" db="EMBL/GenBank/DDBJ databases">
        <authorList>
            <person name="Li Z."/>
            <person name="Yang C."/>
        </authorList>
    </citation>
    <scope>NUCLEOTIDE SEQUENCE</scope>
    <source>
        <strain evidence="5">Dzin_1.0</strain>
        <tissue evidence="5">Leaf</tissue>
    </source>
</reference>
<keyword evidence="2 3" id="KW-0175">Coiled coil</keyword>
<feature type="coiled-coil region" evidence="3">
    <location>
        <begin position="58"/>
        <end position="120"/>
    </location>
</feature>
<evidence type="ECO:0008006" key="7">
    <source>
        <dbReference type="Google" id="ProtNLM"/>
    </source>
</evidence>
<comment type="caution">
    <text evidence="5">The sequence shown here is derived from an EMBL/GenBank/DDBJ whole genome shotgun (WGS) entry which is preliminary data.</text>
</comment>
<feature type="coiled-coil region" evidence="3">
    <location>
        <begin position="200"/>
        <end position="259"/>
    </location>
</feature>
<evidence type="ECO:0000256" key="4">
    <source>
        <dbReference type="SAM" id="MobiDB-lite"/>
    </source>
</evidence>
<name>A0A9D5C3J5_9LILI</name>
<comment type="similarity">
    <text evidence="1">Belongs to the WEB family.</text>
</comment>
<dbReference type="PANTHER" id="PTHR32054">
    <property type="entry name" value="HEAVY CHAIN, PUTATIVE, EXPRESSED-RELATED-RELATED"/>
    <property type="match status" value="1"/>
</dbReference>
<reference evidence="5" key="2">
    <citation type="journal article" date="2022" name="Hortic Res">
        <title>The genome of Dioscorea zingiberensis sheds light on the biosynthesis, origin and evolution of the medicinally important diosgenin saponins.</title>
        <authorList>
            <person name="Li Y."/>
            <person name="Tan C."/>
            <person name="Li Z."/>
            <person name="Guo J."/>
            <person name="Li S."/>
            <person name="Chen X."/>
            <person name="Wang C."/>
            <person name="Dai X."/>
            <person name="Yang H."/>
            <person name="Song W."/>
            <person name="Hou L."/>
            <person name="Xu J."/>
            <person name="Tong Z."/>
            <person name="Xu A."/>
            <person name="Yuan X."/>
            <person name="Wang W."/>
            <person name="Yang Q."/>
            <person name="Chen L."/>
            <person name="Sun Z."/>
            <person name="Wang K."/>
            <person name="Pan B."/>
            <person name="Chen J."/>
            <person name="Bao Y."/>
            <person name="Liu F."/>
            <person name="Qi X."/>
            <person name="Gang D.R."/>
            <person name="Wen J."/>
            <person name="Li J."/>
        </authorList>
    </citation>
    <scope>NUCLEOTIDE SEQUENCE</scope>
    <source>
        <strain evidence="5">Dzin_1.0</strain>
    </source>
</reference>
<dbReference type="GO" id="GO:0005829">
    <property type="term" value="C:cytosol"/>
    <property type="evidence" value="ECO:0007669"/>
    <property type="project" value="TreeGrafter"/>
</dbReference>
<dbReference type="PANTHER" id="PTHR32054:SF3">
    <property type="entry name" value="HEAVY CHAIN, PUTATIVE, EXPRESSED-RELATED"/>
    <property type="match status" value="1"/>
</dbReference>
<feature type="coiled-coil region" evidence="3">
    <location>
        <begin position="318"/>
        <end position="430"/>
    </location>
</feature>
<organism evidence="5 6">
    <name type="scientific">Dioscorea zingiberensis</name>
    <dbReference type="NCBI Taxonomy" id="325984"/>
    <lineage>
        <taxon>Eukaryota</taxon>
        <taxon>Viridiplantae</taxon>
        <taxon>Streptophyta</taxon>
        <taxon>Embryophyta</taxon>
        <taxon>Tracheophyta</taxon>
        <taxon>Spermatophyta</taxon>
        <taxon>Magnoliopsida</taxon>
        <taxon>Liliopsida</taxon>
        <taxon>Dioscoreales</taxon>
        <taxon>Dioscoreaceae</taxon>
        <taxon>Dioscorea</taxon>
    </lineage>
</organism>
<dbReference type="GO" id="GO:0009904">
    <property type="term" value="P:chloroplast accumulation movement"/>
    <property type="evidence" value="ECO:0007669"/>
    <property type="project" value="TreeGrafter"/>
</dbReference>
<dbReference type="InterPro" id="IPR008545">
    <property type="entry name" value="Web"/>
</dbReference>
<evidence type="ECO:0000256" key="1">
    <source>
        <dbReference type="ARBA" id="ARBA00005485"/>
    </source>
</evidence>
<keyword evidence="6" id="KW-1185">Reference proteome</keyword>
<protein>
    <recommendedName>
        <fullName evidence="7">WEB family protein</fullName>
    </recommendedName>
</protein>
<evidence type="ECO:0000256" key="2">
    <source>
        <dbReference type="ARBA" id="ARBA00023054"/>
    </source>
</evidence>
<evidence type="ECO:0000313" key="6">
    <source>
        <dbReference type="Proteomes" id="UP001085076"/>
    </source>
</evidence>
<feature type="compositionally biased region" description="Basic and acidic residues" evidence="4">
    <location>
        <begin position="599"/>
        <end position="608"/>
    </location>
</feature>
<proteinExistence type="inferred from homology"/>